<proteinExistence type="predicted"/>
<evidence type="ECO:0000256" key="1">
    <source>
        <dbReference type="SAM" id="MobiDB-lite"/>
    </source>
</evidence>
<dbReference type="EMBL" id="BONW01000001">
    <property type="protein sequence ID" value="GIG85195.1"/>
    <property type="molecule type" value="Genomic_DNA"/>
</dbReference>
<organism evidence="2 3">
    <name type="scientific">Plantactinospora endophytica</name>
    <dbReference type="NCBI Taxonomy" id="673535"/>
    <lineage>
        <taxon>Bacteria</taxon>
        <taxon>Bacillati</taxon>
        <taxon>Actinomycetota</taxon>
        <taxon>Actinomycetes</taxon>
        <taxon>Micromonosporales</taxon>
        <taxon>Micromonosporaceae</taxon>
        <taxon>Plantactinospora</taxon>
    </lineage>
</organism>
<comment type="caution">
    <text evidence="2">The sequence shown here is derived from an EMBL/GenBank/DDBJ whole genome shotgun (WGS) entry which is preliminary data.</text>
</comment>
<dbReference type="RefSeq" id="WP_203863898.1">
    <property type="nucleotide sequence ID" value="NZ_BONW01000001.1"/>
</dbReference>
<feature type="region of interest" description="Disordered" evidence="1">
    <location>
        <begin position="17"/>
        <end position="86"/>
    </location>
</feature>
<protein>
    <recommendedName>
        <fullName evidence="4">LytR family transcriptional regulator</fullName>
    </recommendedName>
</protein>
<evidence type="ECO:0008006" key="4">
    <source>
        <dbReference type="Google" id="ProtNLM"/>
    </source>
</evidence>
<evidence type="ECO:0000313" key="2">
    <source>
        <dbReference type="EMBL" id="GIG85195.1"/>
    </source>
</evidence>
<feature type="compositionally biased region" description="Pro residues" evidence="1">
    <location>
        <begin position="42"/>
        <end position="51"/>
    </location>
</feature>
<accession>A0ABQ4DRU9</accession>
<name>A0ABQ4DRU9_9ACTN</name>
<dbReference type="Proteomes" id="UP000646749">
    <property type="component" value="Unassembled WGS sequence"/>
</dbReference>
<evidence type="ECO:0000313" key="3">
    <source>
        <dbReference type="Proteomes" id="UP000646749"/>
    </source>
</evidence>
<sequence length="86" mass="9201">MRGWWRARRADATFDLVGPATTYPAQRGGYAEGAAPAERQPPDPPAPPEEPSPAGAEPSTDGEIDEPDRAGGTGRRRGYRRDGIGR</sequence>
<gene>
    <name evidence="2" type="ORF">Pen02_01310</name>
</gene>
<keyword evidence="3" id="KW-1185">Reference proteome</keyword>
<reference evidence="2 3" key="1">
    <citation type="submission" date="2021-01" db="EMBL/GenBank/DDBJ databases">
        <title>Whole genome shotgun sequence of Plantactinospora endophytica NBRC 110450.</title>
        <authorList>
            <person name="Komaki H."/>
            <person name="Tamura T."/>
        </authorList>
    </citation>
    <scope>NUCLEOTIDE SEQUENCE [LARGE SCALE GENOMIC DNA]</scope>
    <source>
        <strain evidence="2 3">NBRC 110450</strain>
    </source>
</reference>